<comment type="caution">
    <text evidence="1">The sequence shown here is derived from an EMBL/GenBank/DDBJ whole genome shotgun (WGS) entry which is preliminary data.</text>
</comment>
<gene>
    <name evidence="1" type="ORF">DEM34_15005</name>
</gene>
<reference evidence="1 2" key="1">
    <citation type="submission" date="2018-05" db="EMBL/GenBank/DDBJ databases">
        <title>Spiribacter halobius sp. nov., a moderately halophilic bacterium isolated from marine solar saltern.</title>
        <authorList>
            <person name="Zheng W.-S."/>
            <person name="Lu D.-C."/>
            <person name="Du Z.-J."/>
        </authorList>
    </citation>
    <scope>NUCLEOTIDE SEQUENCE [LARGE SCALE GENOMIC DNA]</scope>
    <source>
        <strain evidence="1 2">E85</strain>
    </source>
</reference>
<sequence length="144" mass="15930">MRVIPLIADRLATIRQANGYRTDAGLRLHRGWPGHVLSEEEDALPLLAVHPETETPTASNGRARRRDRTAVIEYVVDALRTAPDELEDVYEDIRDCIVALEAEATTIDGLHTVTQGTAEWGVPEDASAFARLMVPVTFNIITRS</sequence>
<dbReference type="RefSeq" id="WP_109679645.1">
    <property type="nucleotide sequence ID" value="NZ_CP086615.1"/>
</dbReference>
<name>A0A2U2MYA3_9GAMM</name>
<proteinExistence type="predicted"/>
<evidence type="ECO:0008006" key="3">
    <source>
        <dbReference type="Google" id="ProtNLM"/>
    </source>
</evidence>
<protein>
    <recommendedName>
        <fullName evidence="3">Tail terminator</fullName>
    </recommendedName>
</protein>
<dbReference type="EMBL" id="QFFI01000027">
    <property type="protein sequence ID" value="PWG61772.1"/>
    <property type="molecule type" value="Genomic_DNA"/>
</dbReference>
<evidence type="ECO:0000313" key="2">
    <source>
        <dbReference type="Proteomes" id="UP000245474"/>
    </source>
</evidence>
<dbReference type="Proteomes" id="UP000245474">
    <property type="component" value="Unassembled WGS sequence"/>
</dbReference>
<organism evidence="1 2">
    <name type="scientific">Sediminicurvatus halobius</name>
    <dbReference type="NCBI Taxonomy" id="2182432"/>
    <lineage>
        <taxon>Bacteria</taxon>
        <taxon>Pseudomonadati</taxon>
        <taxon>Pseudomonadota</taxon>
        <taxon>Gammaproteobacteria</taxon>
        <taxon>Chromatiales</taxon>
        <taxon>Ectothiorhodospiraceae</taxon>
        <taxon>Sediminicurvatus</taxon>
    </lineage>
</organism>
<keyword evidence="2" id="KW-1185">Reference proteome</keyword>
<accession>A0A2U2MYA3</accession>
<dbReference type="AlphaFoldDB" id="A0A2U2MYA3"/>
<dbReference type="OrthoDB" id="6897751at2"/>
<evidence type="ECO:0000313" key="1">
    <source>
        <dbReference type="EMBL" id="PWG61772.1"/>
    </source>
</evidence>